<feature type="transmembrane region" description="Helical" evidence="2">
    <location>
        <begin position="259"/>
        <end position="276"/>
    </location>
</feature>
<evidence type="ECO:0000313" key="4">
    <source>
        <dbReference type="Proteomes" id="UP000565078"/>
    </source>
</evidence>
<gene>
    <name evidence="3" type="ORF">HA254_07200</name>
</gene>
<evidence type="ECO:0008006" key="5">
    <source>
        <dbReference type="Google" id="ProtNLM"/>
    </source>
</evidence>
<dbReference type="EMBL" id="DUGC01000115">
    <property type="protein sequence ID" value="HIH10422.1"/>
    <property type="molecule type" value="Genomic_DNA"/>
</dbReference>
<keyword evidence="2" id="KW-0472">Membrane</keyword>
<dbReference type="AlphaFoldDB" id="A0A7J4IY32"/>
<feature type="region of interest" description="Disordered" evidence="1">
    <location>
        <begin position="66"/>
        <end position="100"/>
    </location>
</feature>
<feature type="compositionally biased region" description="Gly residues" evidence="1">
    <location>
        <begin position="69"/>
        <end position="100"/>
    </location>
</feature>
<reference evidence="4" key="1">
    <citation type="journal article" date="2020" name="bioRxiv">
        <title>A rank-normalized archaeal taxonomy based on genome phylogeny resolves widespread incomplete and uneven classifications.</title>
        <authorList>
            <person name="Rinke C."/>
            <person name="Chuvochina M."/>
            <person name="Mussig A.J."/>
            <person name="Chaumeil P.-A."/>
            <person name="Waite D.W."/>
            <person name="Whitman W.B."/>
            <person name="Parks D.H."/>
            <person name="Hugenholtz P."/>
        </authorList>
    </citation>
    <scope>NUCLEOTIDE SEQUENCE [LARGE SCALE GENOMIC DNA]</scope>
</reference>
<accession>A0A7J4IY32</accession>
<evidence type="ECO:0000256" key="1">
    <source>
        <dbReference type="SAM" id="MobiDB-lite"/>
    </source>
</evidence>
<comment type="caution">
    <text evidence="3">The sequence shown here is derived from an EMBL/GenBank/DDBJ whole genome shotgun (WGS) entry which is preliminary data.</text>
</comment>
<sequence>MPRLAFTFQIILFSIMLLIPAYATTYEVVEGEVPSTCGDQACQAGETCINCESDCGICPIIPQDDGETGDGGGSDEGPGSGDSSGNDGGTGGTGDGGVGGGSKASVRGLNFLPAQAGKEASISVLVSNGLPLAQNFVVDLQVFSGTTLEFSDNFTTTVIGSGKTFRVNFPKKWIPAAGGDYTAEYALYSSDRAIKHDSKEMTVKIAGAGANAAGSGAEQGSGEYKLGSKYAQNKTDANAPPATAGAQASNTAQPAGIDYPLIIVAVLVLVLAAVFGRKLIKA</sequence>
<keyword evidence="2" id="KW-0812">Transmembrane</keyword>
<keyword evidence="2" id="KW-1133">Transmembrane helix</keyword>
<organism evidence="3 4">
    <name type="scientific">Candidatus Iainarchaeum sp</name>
    <dbReference type="NCBI Taxonomy" id="3101447"/>
    <lineage>
        <taxon>Archaea</taxon>
        <taxon>Candidatus Iainarchaeota</taxon>
        <taxon>Candidatus Iainarchaeia</taxon>
        <taxon>Candidatus Iainarchaeales</taxon>
        <taxon>Candidatus Iainarchaeaceae</taxon>
        <taxon>Candidatus Iainarchaeum</taxon>
    </lineage>
</organism>
<evidence type="ECO:0000256" key="2">
    <source>
        <dbReference type="SAM" id="Phobius"/>
    </source>
</evidence>
<evidence type="ECO:0000313" key="3">
    <source>
        <dbReference type="EMBL" id="HIH10422.1"/>
    </source>
</evidence>
<protein>
    <recommendedName>
        <fullName evidence="5">PGF-pre-PGF domain-containing protein</fullName>
    </recommendedName>
</protein>
<dbReference type="Proteomes" id="UP000565078">
    <property type="component" value="Unassembled WGS sequence"/>
</dbReference>
<name>A0A7J4IY32_9ARCH</name>
<proteinExistence type="predicted"/>